<dbReference type="SUPFAM" id="SSF55068">
    <property type="entry name" value="Peptide methionine sulfoxide reductase"/>
    <property type="match status" value="1"/>
</dbReference>
<dbReference type="PANTHER" id="PTHR42799:SF22">
    <property type="entry name" value="PEPTIDE-METHIONINE (S)-S-OXIDE REDUCTASE"/>
    <property type="match status" value="1"/>
</dbReference>
<dbReference type="AlphaFoldDB" id="A0A0R3TGG1"/>
<dbReference type="InterPro" id="IPR002569">
    <property type="entry name" value="Met_Sox_Rdtase_MsrA_dom"/>
</dbReference>
<dbReference type="Proteomes" id="UP000278807">
    <property type="component" value="Unassembled WGS sequence"/>
</dbReference>
<organism evidence="9">
    <name type="scientific">Rodentolepis nana</name>
    <name type="common">Dwarf tapeworm</name>
    <name type="synonym">Hymenolepis nana</name>
    <dbReference type="NCBI Taxonomy" id="102285"/>
    <lineage>
        <taxon>Eukaryota</taxon>
        <taxon>Metazoa</taxon>
        <taxon>Spiralia</taxon>
        <taxon>Lophotrochozoa</taxon>
        <taxon>Platyhelminthes</taxon>
        <taxon>Cestoda</taxon>
        <taxon>Eucestoda</taxon>
        <taxon>Cyclophyllidea</taxon>
        <taxon>Hymenolepididae</taxon>
        <taxon>Rodentolepis</taxon>
    </lineage>
</organism>
<dbReference type="EMBL" id="UZAE01006144">
    <property type="protein sequence ID" value="VDO02006.1"/>
    <property type="molecule type" value="Genomic_DNA"/>
</dbReference>
<dbReference type="STRING" id="102285.A0A0R3TGG1"/>
<dbReference type="HAMAP" id="MF_01401">
    <property type="entry name" value="MsrA"/>
    <property type="match status" value="1"/>
</dbReference>
<dbReference type="WBParaSite" id="HNAJ_0000615201-mRNA-1">
    <property type="protein sequence ID" value="HNAJ_0000615201-mRNA-1"/>
    <property type="gene ID" value="HNAJ_0000615201"/>
</dbReference>
<sequence>MEKHPVLGTPINPPFPEDCETIMFGMGCFWGAERRFWTIPNIYSTQVGYAGGNTTNPSYNDVCSGATGHAEVVRVVFNPRLTPLSTLLKTFWEAHDPTTPNRQGNDVGSQYRSAIFVSTEDQLKAAIESRDIYQKALGDSDPITTEIKILTEFFYAEPYHQQYLSKNPRGYCGLKGTGVSFPLK</sequence>
<evidence type="ECO:0000259" key="6">
    <source>
        <dbReference type="Pfam" id="PF01625"/>
    </source>
</evidence>
<dbReference type="InterPro" id="IPR036509">
    <property type="entry name" value="Met_Sox_Rdtase_MsrA_sf"/>
</dbReference>
<dbReference type="GO" id="GO:0034599">
    <property type="term" value="P:cellular response to oxidative stress"/>
    <property type="evidence" value="ECO:0007669"/>
    <property type="project" value="TreeGrafter"/>
</dbReference>
<evidence type="ECO:0000256" key="4">
    <source>
        <dbReference type="ARBA" id="ARBA00030273"/>
    </source>
</evidence>
<keyword evidence="3" id="KW-0560">Oxidoreductase</keyword>
<dbReference type="GO" id="GO:0005737">
    <property type="term" value="C:cytoplasm"/>
    <property type="evidence" value="ECO:0007669"/>
    <property type="project" value="TreeGrafter"/>
</dbReference>
<dbReference type="PANTHER" id="PTHR42799">
    <property type="entry name" value="MITOCHONDRIAL PEPTIDE METHIONINE SULFOXIDE REDUCTASE"/>
    <property type="match status" value="1"/>
</dbReference>
<evidence type="ECO:0000313" key="7">
    <source>
        <dbReference type="EMBL" id="VDO02006.1"/>
    </source>
</evidence>
<dbReference type="OrthoDB" id="77405at2759"/>
<dbReference type="Gene3D" id="3.30.1060.10">
    <property type="entry name" value="Peptide methionine sulphoxide reductase MsrA"/>
    <property type="match status" value="1"/>
</dbReference>
<reference evidence="7 8" key="2">
    <citation type="submission" date="2018-11" db="EMBL/GenBank/DDBJ databases">
        <authorList>
            <consortium name="Pathogen Informatics"/>
        </authorList>
    </citation>
    <scope>NUCLEOTIDE SEQUENCE [LARGE SCALE GENOMIC DNA]</scope>
</reference>
<evidence type="ECO:0000256" key="3">
    <source>
        <dbReference type="ARBA" id="ARBA00023002"/>
    </source>
</evidence>
<dbReference type="NCBIfam" id="TIGR00401">
    <property type="entry name" value="msrA"/>
    <property type="match status" value="1"/>
</dbReference>
<comment type="similarity">
    <text evidence="1">Belongs to the MsrA Met sulfoxide reductase family.</text>
</comment>
<evidence type="ECO:0000256" key="1">
    <source>
        <dbReference type="ARBA" id="ARBA00005591"/>
    </source>
</evidence>
<evidence type="ECO:0000313" key="9">
    <source>
        <dbReference type="WBParaSite" id="HNAJ_0000615201-mRNA-1"/>
    </source>
</evidence>
<proteinExistence type="inferred from homology"/>
<feature type="domain" description="Peptide methionine sulphoxide reductase MsrA" evidence="6">
    <location>
        <begin position="21"/>
        <end position="172"/>
    </location>
</feature>
<dbReference type="InterPro" id="IPR050162">
    <property type="entry name" value="MsrA_MetSO_reductase"/>
</dbReference>
<dbReference type="Pfam" id="PF01625">
    <property type="entry name" value="PMSR"/>
    <property type="match status" value="1"/>
</dbReference>
<accession>A0A0R3TGG1</accession>
<evidence type="ECO:0000313" key="8">
    <source>
        <dbReference type="Proteomes" id="UP000278807"/>
    </source>
</evidence>
<evidence type="ECO:0000256" key="5">
    <source>
        <dbReference type="ARBA" id="ARBA00030643"/>
    </source>
</evidence>
<keyword evidence="8" id="KW-1185">Reference proteome</keyword>
<name>A0A0R3TGG1_RODNA</name>
<protein>
    <recommendedName>
        <fullName evidence="2">peptide-methionine (S)-S-oxide reductase</fullName>
        <ecNumber evidence="2">1.8.4.11</ecNumber>
    </recommendedName>
    <alternativeName>
        <fullName evidence="5">Peptide-methionine (S)-S-oxide reductase</fullName>
    </alternativeName>
    <alternativeName>
        <fullName evidence="4">Protein-methionine-S-oxide reductase</fullName>
    </alternativeName>
</protein>
<dbReference type="GO" id="GO:0008113">
    <property type="term" value="F:peptide-methionine (S)-S-oxide reductase activity"/>
    <property type="evidence" value="ECO:0007669"/>
    <property type="project" value="UniProtKB-EC"/>
</dbReference>
<evidence type="ECO:0000256" key="2">
    <source>
        <dbReference type="ARBA" id="ARBA00012502"/>
    </source>
</evidence>
<gene>
    <name evidence="7" type="ORF">HNAJ_LOCUS6146</name>
</gene>
<dbReference type="EC" id="1.8.4.11" evidence="2"/>
<reference evidence="9" key="1">
    <citation type="submission" date="2017-02" db="UniProtKB">
        <authorList>
            <consortium name="WormBaseParasite"/>
        </authorList>
    </citation>
    <scope>IDENTIFICATION</scope>
</reference>